<dbReference type="InterPro" id="IPR002321">
    <property type="entry name" value="Cyt_c_II"/>
</dbReference>
<protein>
    <recommendedName>
        <fullName evidence="10">Cytochrome C</fullName>
    </recommendedName>
</protein>
<dbReference type="AlphaFoldDB" id="A0A1F6TPM2"/>
<dbReference type="GO" id="GO:0042597">
    <property type="term" value="C:periplasmic space"/>
    <property type="evidence" value="ECO:0007669"/>
    <property type="project" value="InterPro"/>
</dbReference>
<proteinExistence type="predicted"/>
<evidence type="ECO:0000256" key="5">
    <source>
        <dbReference type="ARBA" id="ARBA00023004"/>
    </source>
</evidence>
<dbReference type="GO" id="GO:0022900">
    <property type="term" value="P:electron transport chain"/>
    <property type="evidence" value="ECO:0007669"/>
    <property type="project" value="InterPro"/>
</dbReference>
<dbReference type="GO" id="GO:0020037">
    <property type="term" value="F:heme binding"/>
    <property type="evidence" value="ECO:0007669"/>
    <property type="project" value="InterPro"/>
</dbReference>
<evidence type="ECO:0000256" key="4">
    <source>
        <dbReference type="ARBA" id="ARBA00022982"/>
    </source>
</evidence>
<keyword evidence="2 7" id="KW-0349">Heme</keyword>
<organism evidence="8 9">
    <name type="scientific">Candidatus Muproteobacteria bacterium RBG_16_65_34</name>
    <dbReference type="NCBI Taxonomy" id="1817760"/>
    <lineage>
        <taxon>Bacteria</taxon>
        <taxon>Pseudomonadati</taxon>
        <taxon>Pseudomonadota</taxon>
        <taxon>Candidatus Muproteobacteria</taxon>
    </lineage>
</organism>
<dbReference type="PROSITE" id="PS51009">
    <property type="entry name" value="CYTCII"/>
    <property type="match status" value="1"/>
</dbReference>
<comment type="caution">
    <text evidence="8">The sequence shown here is derived from an EMBL/GenBank/DDBJ whole genome shotgun (WGS) entry which is preliminary data.</text>
</comment>
<evidence type="ECO:0000256" key="3">
    <source>
        <dbReference type="ARBA" id="ARBA00022723"/>
    </source>
</evidence>
<name>A0A1F6TPM2_9PROT</name>
<keyword evidence="3 6" id="KW-0479">Metal-binding</keyword>
<dbReference type="Gene3D" id="1.20.120.10">
    <property type="entry name" value="Cytochrome c/b562"/>
    <property type="match status" value="1"/>
</dbReference>
<evidence type="ECO:0000256" key="6">
    <source>
        <dbReference type="PIRSR" id="PIRSR000027-1"/>
    </source>
</evidence>
<dbReference type="InterPro" id="IPR010980">
    <property type="entry name" value="Cyt_c/b562"/>
</dbReference>
<dbReference type="SUPFAM" id="SSF47175">
    <property type="entry name" value="Cytochromes"/>
    <property type="match status" value="1"/>
</dbReference>
<dbReference type="GO" id="GO:0005506">
    <property type="term" value="F:iron ion binding"/>
    <property type="evidence" value="ECO:0007669"/>
    <property type="project" value="InterPro"/>
</dbReference>
<dbReference type="STRING" id="1817760.A2151_04650"/>
<evidence type="ECO:0000313" key="9">
    <source>
        <dbReference type="Proteomes" id="UP000178885"/>
    </source>
</evidence>
<sequence>MELGAAVFAVALPLGLQASDPQDIIKYRQAVMKANGGHLAAAGAIIQGKVDEHQGQLAEHVRAVQAINKDIPALFPDGSDLGETKALEAVWNKRADFEKRAKDTREKSEALAKAVSGGDNKIIVARLKELQDACKACHKDFRKEEKKK</sequence>
<keyword evidence="1" id="KW-0813">Transport</keyword>
<keyword evidence="5 6" id="KW-0408">Iron</keyword>
<evidence type="ECO:0000313" key="8">
    <source>
        <dbReference type="EMBL" id="OGI46999.1"/>
    </source>
</evidence>
<dbReference type="PIRSF" id="PIRSF000027">
    <property type="entry name" value="Cytc_c_prime"/>
    <property type="match status" value="1"/>
</dbReference>
<evidence type="ECO:0000256" key="7">
    <source>
        <dbReference type="PIRSR" id="PIRSR000027-2"/>
    </source>
</evidence>
<accession>A0A1F6TPM2</accession>
<evidence type="ECO:0008006" key="10">
    <source>
        <dbReference type="Google" id="ProtNLM"/>
    </source>
</evidence>
<feature type="binding site" description="axial binding residue" evidence="6">
    <location>
        <position position="138"/>
    </location>
    <ligand>
        <name>heme c</name>
        <dbReference type="ChEBI" id="CHEBI:61717"/>
    </ligand>
    <ligandPart>
        <name>Fe</name>
        <dbReference type="ChEBI" id="CHEBI:18248"/>
    </ligandPart>
</feature>
<keyword evidence="4" id="KW-0249">Electron transport</keyword>
<gene>
    <name evidence="8" type="ORF">A2151_04650</name>
</gene>
<reference evidence="8 9" key="1">
    <citation type="journal article" date="2016" name="Nat. Commun.">
        <title>Thousands of microbial genomes shed light on interconnected biogeochemical processes in an aquifer system.</title>
        <authorList>
            <person name="Anantharaman K."/>
            <person name="Brown C.T."/>
            <person name="Hug L.A."/>
            <person name="Sharon I."/>
            <person name="Castelle C.J."/>
            <person name="Probst A.J."/>
            <person name="Thomas B.C."/>
            <person name="Singh A."/>
            <person name="Wilkins M.J."/>
            <person name="Karaoz U."/>
            <person name="Brodie E.L."/>
            <person name="Williams K.H."/>
            <person name="Hubbard S.S."/>
            <person name="Banfield J.F."/>
        </authorList>
    </citation>
    <scope>NUCLEOTIDE SEQUENCE [LARGE SCALE GENOMIC DNA]</scope>
</reference>
<dbReference type="Proteomes" id="UP000178885">
    <property type="component" value="Unassembled WGS sequence"/>
</dbReference>
<dbReference type="InterPro" id="IPR012127">
    <property type="entry name" value="Cyt_c_prime"/>
</dbReference>
<feature type="binding site" description="covalent" evidence="7">
    <location>
        <position position="137"/>
    </location>
    <ligand>
        <name>heme c</name>
        <dbReference type="ChEBI" id="CHEBI:61717"/>
    </ligand>
</feature>
<dbReference type="Pfam" id="PF01322">
    <property type="entry name" value="Cytochrom_C_2"/>
    <property type="match status" value="1"/>
</dbReference>
<dbReference type="GO" id="GO:0009055">
    <property type="term" value="F:electron transfer activity"/>
    <property type="evidence" value="ECO:0007669"/>
    <property type="project" value="InterPro"/>
</dbReference>
<comment type="PTM">
    <text evidence="7">Binds 1 heme group per subunit.</text>
</comment>
<dbReference type="EMBL" id="MFSU01000068">
    <property type="protein sequence ID" value="OGI46999.1"/>
    <property type="molecule type" value="Genomic_DNA"/>
</dbReference>
<feature type="binding site" description="covalent" evidence="7">
    <location>
        <position position="134"/>
    </location>
    <ligand>
        <name>heme c</name>
        <dbReference type="ChEBI" id="CHEBI:61717"/>
    </ligand>
</feature>
<evidence type="ECO:0000256" key="1">
    <source>
        <dbReference type="ARBA" id="ARBA00022448"/>
    </source>
</evidence>
<evidence type="ECO:0000256" key="2">
    <source>
        <dbReference type="ARBA" id="ARBA00022617"/>
    </source>
</evidence>